<dbReference type="RefSeq" id="WP_049652137.1">
    <property type="nucleotide sequence ID" value="NZ_QVIG01000003.1"/>
</dbReference>
<feature type="binding site" evidence="7">
    <location>
        <position position="42"/>
    </location>
    <ligand>
        <name>substrate</name>
    </ligand>
</feature>
<dbReference type="GO" id="GO:0005737">
    <property type="term" value="C:cytoplasm"/>
    <property type="evidence" value="ECO:0007669"/>
    <property type="project" value="UniProtKB-SubCell"/>
</dbReference>
<dbReference type="EC" id="3.6.1.1" evidence="7"/>
<dbReference type="GO" id="GO:0006796">
    <property type="term" value="P:phosphate-containing compound metabolic process"/>
    <property type="evidence" value="ECO:0007669"/>
    <property type="project" value="InterPro"/>
</dbReference>
<protein>
    <recommendedName>
        <fullName evidence="7">Inorganic pyrophosphatase</fullName>
        <ecNumber evidence="7">3.6.1.1</ecNumber>
    </recommendedName>
    <alternativeName>
        <fullName evidence="7">Pyrophosphate phospho-hydrolase</fullName>
        <shortName evidence="7">PPase</shortName>
    </alternativeName>
</protein>
<dbReference type="Pfam" id="PF00719">
    <property type="entry name" value="Pyrophosphatase"/>
    <property type="match status" value="1"/>
</dbReference>
<evidence type="ECO:0000256" key="7">
    <source>
        <dbReference type="HAMAP-Rule" id="MF_00209"/>
    </source>
</evidence>
<feature type="binding site" evidence="7">
    <location>
        <position position="52"/>
    </location>
    <ligand>
        <name>Mg(2+)</name>
        <dbReference type="ChEBI" id="CHEBI:18420"/>
        <label>1</label>
    </ligand>
</feature>
<keyword evidence="4 7" id="KW-0378">Hydrolase</keyword>
<dbReference type="SUPFAM" id="SSF50324">
    <property type="entry name" value="Inorganic pyrophosphatase"/>
    <property type="match status" value="1"/>
</dbReference>
<keyword evidence="2 7" id="KW-0963">Cytoplasm</keyword>
<dbReference type="PANTHER" id="PTHR10286">
    <property type="entry name" value="INORGANIC PYROPHOSPHATASE"/>
    <property type="match status" value="1"/>
</dbReference>
<feature type="binding site" evidence="7">
    <location>
        <position position="84"/>
    </location>
    <ligand>
        <name>Mg(2+)</name>
        <dbReference type="ChEBI" id="CHEBI:18420"/>
        <label>3</label>
    </ligand>
</feature>
<keyword evidence="5 7" id="KW-0460">Magnesium</keyword>
<keyword evidence="3 7" id="KW-0479">Metal-binding</keyword>
<dbReference type="InterPro" id="IPR008162">
    <property type="entry name" value="Pyrophosphatase"/>
</dbReference>
<name>A0A372ZJ93_9ACTN</name>
<dbReference type="HAMAP" id="MF_00209">
    <property type="entry name" value="Inorganic_PPase"/>
    <property type="match status" value="1"/>
</dbReference>
<dbReference type="CDD" id="cd00412">
    <property type="entry name" value="pyrophosphatase"/>
    <property type="match status" value="1"/>
</dbReference>
<comment type="catalytic activity">
    <reaction evidence="6 7">
        <text>diphosphate + H2O = 2 phosphate + H(+)</text>
        <dbReference type="Rhea" id="RHEA:24576"/>
        <dbReference type="ChEBI" id="CHEBI:15377"/>
        <dbReference type="ChEBI" id="CHEBI:15378"/>
        <dbReference type="ChEBI" id="CHEBI:33019"/>
        <dbReference type="ChEBI" id="CHEBI:43474"/>
        <dbReference type="EC" id="3.6.1.1"/>
    </reaction>
</comment>
<dbReference type="GO" id="GO:0000287">
    <property type="term" value="F:magnesium ion binding"/>
    <property type="evidence" value="ECO:0007669"/>
    <property type="project" value="UniProtKB-UniRule"/>
</dbReference>
<gene>
    <name evidence="7" type="primary">ppa</name>
    <name evidence="8" type="ORF">DR950_39960</name>
</gene>
<comment type="cofactor">
    <cofactor evidence="1 7">
        <name>Mg(2+)</name>
        <dbReference type="ChEBI" id="CHEBI:18420"/>
    </cofactor>
</comment>
<dbReference type="GO" id="GO:0004427">
    <property type="term" value="F:inorganic diphosphate phosphatase activity"/>
    <property type="evidence" value="ECO:0007669"/>
    <property type="project" value="UniProtKB-UniRule"/>
</dbReference>
<organism evidence="8 9">
    <name type="scientific">Kitasatospora xanthocidica</name>
    <dbReference type="NCBI Taxonomy" id="83382"/>
    <lineage>
        <taxon>Bacteria</taxon>
        <taxon>Bacillati</taxon>
        <taxon>Actinomycetota</taxon>
        <taxon>Actinomycetes</taxon>
        <taxon>Kitasatosporales</taxon>
        <taxon>Streptomycetaceae</taxon>
        <taxon>Kitasatospora</taxon>
    </lineage>
</organism>
<feature type="binding site" evidence="7">
    <location>
        <position position="8"/>
    </location>
    <ligand>
        <name>Mg(2+)</name>
        <dbReference type="ChEBI" id="CHEBI:18420"/>
        <label>2</label>
    </ligand>
</feature>
<evidence type="ECO:0000256" key="2">
    <source>
        <dbReference type="ARBA" id="ARBA00022490"/>
    </source>
</evidence>
<dbReference type="FunFam" id="3.90.80.10:FF:000003">
    <property type="entry name" value="Inorganic pyrophosphatase"/>
    <property type="match status" value="1"/>
</dbReference>
<comment type="function">
    <text evidence="7">Catalyzes the hydrolysis of inorganic pyrophosphate (PPi) forming two phosphate ions.</text>
</comment>
<feature type="binding site" evidence="7">
    <location>
        <position position="16"/>
    </location>
    <ligand>
        <name>substrate</name>
    </ligand>
</feature>
<proteinExistence type="inferred from homology"/>
<sequence length="166" mass="18344">MEFEVMIETPQGSRNKYVMDFVAGRIRLDRTLFTATAYPADYGYVEGTLGGDGEPLDALVLGGEPAVPGCVLTCRAVGVWVMRDERGPDQKVLCVPAHDPRYADLRDIGDLREFDLLEITHFFQVYKDLERGKSVEGSHWAGRDAAYAEIAESRARAAGTRFADPA</sequence>
<evidence type="ECO:0000256" key="3">
    <source>
        <dbReference type="ARBA" id="ARBA00022723"/>
    </source>
</evidence>
<comment type="caution">
    <text evidence="8">The sequence shown here is derived from an EMBL/GenBank/DDBJ whole genome shotgun (WGS) entry which is preliminary data.</text>
</comment>
<accession>A0A372ZJ93</accession>
<comment type="subunit">
    <text evidence="7">Homohexamer.</text>
</comment>
<comment type="subcellular location">
    <subcellularLocation>
        <location evidence="7">Cytoplasm</location>
    </subcellularLocation>
</comment>
<feature type="binding site" evidence="7">
    <location>
        <position position="126"/>
    </location>
    <ligand>
        <name>substrate</name>
    </ligand>
</feature>
<dbReference type="Proteomes" id="UP000263377">
    <property type="component" value="Unassembled WGS sequence"/>
</dbReference>
<dbReference type="AlphaFoldDB" id="A0A372ZJ93"/>
<comment type="similarity">
    <text evidence="7">Belongs to the PPase family.</text>
</comment>
<evidence type="ECO:0000256" key="1">
    <source>
        <dbReference type="ARBA" id="ARBA00001946"/>
    </source>
</evidence>
<evidence type="ECO:0000256" key="6">
    <source>
        <dbReference type="ARBA" id="ARBA00047820"/>
    </source>
</evidence>
<evidence type="ECO:0000256" key="5">
    <source>
        <dbReference type="ARBA" id="ARBA00022842"/>
    </source>
</evidence>
<dbReference type="EMBL" id="QVIG01000003">
    <property type="protein sequence ID" value="RGD55831.1"/>
    <property type="molecule type" value="Genomic_DNA"/>
</dbReference>
<evidence type="ECO:0000313" key="9">
    <source>
        <dbReference type="Proteomes" id="UP000263377"/>
    </source>
</evidence>
<dbReference type="Gene3D" id="3.90.80.10">
    <property type="entry name" value="Inorganic pyrophosphatase"/>
    <property type="match status" value="1"/>
</dbReference>
<keyword evidence="9" id="KW-1185">Reference proteome</keyword>
<feature type="binding site" evidence="7">
    <location>
        <position position="57"/>
    </location>
    <ligand>
        <name>Mg(2+)</name>
        <dbReference type="ChEBI" id="CHEBI:18420"/>
        <label>1</label>
    </ligand>
</feature>
<feature type="binding site" evidence="7">
    <location>
        <position position="57"/>
    </location>
    <ligand>
        <name>Mg(2+)</name>
        <dbReference type="ChEBI" id="CHEBI:18420"/>
        <label>2</label>
    </ligand>
</feature>
<evidence type="ECO:0000256" key="4">
    <source>
        <dbReference type="ARBA" id="ARBA00022801"/>
    </source>
</evidence>
<dbReference type="InterPro" id="IPR036649">
    <property type="entry name" value="Pyrophosphatase_sf"/>
</dbReference>
<reference evidence="8 9" key="1">
    <citation type="submission" date="2018-08" db="EMBL/GenBank/DDBJ databases">
        <title>Diversity &amp; Physiological Properties of Lignin-Decomposing Actinobacteria from Soil.</title>
        <authorList>
            <person name="Roh S.G."/>
            <person name="Kim S.B."/>
        </authorList>
    </citation>
    <scope>NUCLEOTIDE SEQUENCE [LARGE SCALE GENOMIC DNA]</scope>
    <source>
        <strain evidence="8 9">MMS17-GH009</strain>
    </source>
</reference>
<feature type="binding site" evidence="7">
    <location>
        <position position="89"/>
    </location>
    <ligand>
        <name>Mg(2+)</name>
        <dbReference type="ChEBI" id="CHEBI:18420"/>
        <label>1</label>
    </ligand>
</feature>
<feature type="binding site" evidence="7">
    <location>
        <position position="89"/>
    </location>
    <ligand>
        <name>Mg(2+)</name>
        <dbReference type="ChEBI" id="CHEBI:18420"/>
        <label>3</label>
    </ligand>
</feature>
<feature type="active site" description="Proton acceptor" evidence="7">
    <location>
        <position position="89"/>
    </location>
</feature>
<evidence type="ECO:0000313" key="8">
    <source>
        <dbReference type="EMBL" id="RGD55831.1"/>
    </source>
</evidence>
<feature type="binding site" evidence="7">
    <location>
        <position position="30"/>
    </location>
    <ligand>
        <name>substrate</name>
    </ligand>
</feature>